<dbReference type="EMBL" id="JASCZI010181378">
    <property type="protein sequence ID" value="MED6182733.1"/>
    <property type="molecule type" value="Genomic_DNA"/>
</dbReference>
<evidence type="ECO:0000256" key="1">
    <source>
        <dbReference type="SAM" id="MobiDB-lite"/>
    </source>
</evidence>
<organism evidence="2 3">
    <name type="scientific">Stylosanthes scabra</name>
    <dbReference type="NCBI Taxonomy" id="79078"/>
    <lineage>
        <taxon>Eukaryota</taxon>
        <taxon>Viridiplantae</taxon>
        <taxon>Streptophyta</taxon>
        <taxon>Embryophyta</taxon>
        <taxon>Tracheophyta</taxon>
        <taxon>Spermatophyta</taxon>
        <taxon>Magnoliopsida</taxon>
        <taxon>eudicotyledons</taxon>
        <taxon>Gunneridae</taxon>
        <taxon>Pentapetalae</taxon>
        <taxon>rosids</taxon>
        <taxon>fabids</taxon>
        <taxon>Fabales</taxon>
        <taxon>Fabaceae</taxon>
        <taxon>Papilionoideae</taxon>
        <taxon>50 kb inversion clade</taxon>
        <taxon>dalbergioids sensu lato</taxon>
        <taxon>Dalbergieae</taxon>
        <taxon>Pterocarpus clade</taxon>
        <taxon>Stylosanthes</taxon>
    </lineage>
</organism>
<reference evidence="2 3" key="1">
    <citation type="journal article" date="2023" name="Plants (Basel)">
        <title>Bridging the Gap: Combining Genomics and Transcriptomics Approaches to Understand Stylosanthes scabra, an Orphan Legume from the Brazilian Caatinga.</title>
        <authorList>
            <person name="Ferreira-Neto J.R.C."/>
            <person name="da Silva M.D."/>
            <person name="Binneck E."/>
            <person name="de Melo N.F."/>
            <person name="da Silva R.H."/>
            <person name="de Melo A.L.T.M."/>
            <person name="Pandolfi V."/>
            <person name="Bustamante F.O."/>
            <person name="Brasileiro-Vidal A.C."/>
            <person name="Benko-Iseppon A.M."/>
        </authorList>
    </citation>
    <scope>NUCLEOTIDE SEQUENCE [LARGE SCALE GENOMIC DNA]</scope>
    <source>
        <tissue evidence="2">Leaves</tissue>
    </source>
</reference>
<keyword evidence="3" id="KW-1185">Reference proteome</keyword>
<feature type="region of interest" description="Disordered" evidence="1">
    <location>
        <begin position="130"/>
        <end position="202"/>
    </location>
</feature>
<dbReference type="Proteomes" id="UP001341840">
    <property type="component" value="Unassembled WGS sequence"/>
</dbReference>
<comment type="caution">
    <text evidence="2">The sequence shown here is derived from an EMBL/GenBank/DDBJ whole genome shotgun (WGS) entry which is preliminary data.</text>
</comment>
<accession>A0ABU6WFD5</accession>
<protein>
    <submittedName>
        <fullName evidence="2">Uncharacterized protein</fullName>
    </submittedName>
</protein>
<sequence length="202" mass="22328">MQVHPDGCTQDTSLENNLSSSSVAFMVAETRKLTEAEEANRGDDEENVVGVTLDAGRAINDEYVSVHNNASLEGTHGEEDSDIRDALKTKEVCEIAELSFKCDDQRKLLEKIEGRQSATKTKKVVRKLPTNRVSLKQKEDSKMSSDGNVVLSSLIRRKNLKNNPDKTDVRKQKPSKQTPNLGGRNLSSKIMRLGSKSKLKGS</sequence>
<name>A0ABU6WFD5_9FABA</name>
<evidence type="ECO:0000313" key="2">
    <source>
        <dbReference type="EMBL" id="MED6182733.1"/>
    </source>
</evidence>
<feature type="compositionally biased region" description="Polar residues" evidence="1">
    <location>
        <begin position="175"/>
        <end position="188"/>
    </location>
</feature>
<proteinExistence type="predicted"/>
<gene>
    <name evidence="2" type="ORF">PIB30_031485</name>
</gene>
<evidence type="ECO:0000313" key="3">
    <source>
        <dbReference type="Proteomes" id="UP001341840"/>
    </source>
</evidence>